<proteinExistence type="predicted"/>
<evidence type="ECO:0000313" key="1">
    <source>
        <dbReference type="EMBL" id="KKL92770.1"/>
    </source>
</evidence>
<comment type="caution">
    <text evidence="1">The sequence shown here is derived from an EMBL/GenBank/DDBJ whole genome shotgun (WGS) entry which is preliminary data.</text>
</comment>
<organism evidence="1">
    <name type="scientific">marine sediment metagenome</name>
    <dbReference type="NCBI Taxonomy" id="412755"/>
    <lineage>
        <taxon>unclassified sequences</taxon>
        <taxon>metagenomes</taxon>
        <taxon>ecological metagenomes</taxon>
    </lineage>
</organism>
<protein>
    <submittedName>
        <fullName evidence="1">Uncharacterized protein</fullName>
    </submittedName>
</protein>
<name>A0A0F9IG77_9ZZZZ</name>
<reference evidence="1" key="1">
    <citation type="journal article" date="2015" name="Nature">
        <title>Complex archaea that bridge the gap between prokaryotes and eukaryotes.</title>
        <authorList>
            <person name="Spang A."/>
            <person name="Saw J.H."/>
            <person name="Jorgensen S.L."/>
            <person name="Zaremba-Niedzwiedzka K."/>
            <person name="Martijn J."/>
            <person name="Lind A.E."/>
            <person name="van Eijk R."/>
            <person name="Schleper C."/>
            <person name="Guy L."/>
            <person name="Ettema T.J."/>
        </authorList>
    </citation>
    <scope>NUCLEOTIDE SEQUENCE</scope>
</reference>
<dbReference type="EMBL" id="LAZR01019379">
    <property type="protein sequence ID" value="KKL92770.1"/>
    <property type="molecule type" value="Genomic_DNA"/>
</dbReference>
<sequence>KKMKDHPEIKWTEILRQSIANYLKKVEEIDILSINDFRKRLDPEIQKKIKELNGEDEISFYLKAKKIEEERLKRLQELQRSVD</sequence>
<feature type="non-terminal residue" evidence="1">
    <location>
        <position position="1"/>
    </location>
</feature>
<accession>A0A0F9IG77</accession>
<gene>
    <name evidence="1" type="ORF">LCGC14_1881340</name>
</gene>
<dbReference type="AlphaFoldDB" id="A0A0F9IG77"/>